<dbReference type="Gene3D" id="3.40.50.2000">
    <property type="entry name" value="Glycogen Phosphorylase B"/>
    <property type="match status" value="2"/>
</dbReference>
<reference evidence="6 7" key="1">
    <citation type="submission" date="2022-01" db="EMBL/GenBank/DDBJ databases">
        <authorList>
            <person name="Xiong W."/>
            <person name="Schranz E."/>
        </authorList>
    </citation>
    <scope>NUCLEOTIDE SEQUENCE [LARGE SCALE GENOMIC DNA]</scope>
</reference>
<dbReference type="AlphaFoldDB" id="A0AAU9M7B2"/>
<dbReference type="PANTHER" id="PTHR48048:SF70">
    <property type="entry name" value="ISOFLAVONE 7-O-GLUCOSYLTRANSFERASE"/>
    <property type="match status" value="1"/>
</dbReference>
<keyword evidence="3 4" id="KW-0808">Transferase</keyword>
<proteinExistence type="inferred from homology"/>
<dbReference type="InterPro" id="IPR050481">
    <property type="entry name" value="UDP-glycosyltransf_plant"/>
</dbReference>
<sequence>MSLCHNDRHSLSHLYSWLRNRDSSTQLVKNSTKLQCLVSTYQLFYPKQTNTYHMEMESGMVVLYPSPGIGHLVSMVELGKLIHTHHPSLSVAIFITPAPFETGSTDKYIKTVSLTNPSITFHQLPTADLPPDFSSEFIDLAFGIPEFNNPIVHDTLVTLSEKATIKAVVLDFFSNAAFQISTSLKIPTYFFYTSGASGLCAFLYLATIDKTTSDSFKDVNIFFDIPGVPPVHSSHMPMVWSDRETYSYKKFIETANNMAKSSGIMANTFVGLEERAVDALREGKCVPNGPTPPIYFIGPLIAGGNHVDPSENECLKWLNSQPSKSVVFLCFGSQGVLKKEQLKEIAIGLEKSEQRFLWVVRDPPPDDKTESNSGGGKVVGLDAILPEGFLGRIGDKGLVVKNWAPQPEILSHESVGGFVSHCGWNSVLEAVVAGVPLVAWPLYAEQKMNRVYLVEEIKVALAVDMSSDDFVTAESLEKSVRVLMQGEKGAAVRERILEMRERAKAAVEDGGSSKVEFSKLIRSWTDL</sequence>
<name>A0AAU9M7B2_9ASTR</name>
<evidence type="ECO:0000256" key="3">
    <source>
        <dbReference type="ARBA" id="ARBA00022679"/>
    </source>
</evidence>
<gene>
    <name evidence="6" type="ORF">LVIROSA_LOCUS7470</name>
</gene>
<dbReference type="Pfam" id="PF00201">
    <property type="entry name" value="UDPGT"/>
    <property type="match status" value="1"/>
</dbReference>
<protein>
    <recommendedName>
        <fullName evidence="5">Glycosyltransferase</fullName>
        <ecNumber evidence="5">2.4.1.-</ecNumber>
    </recommendedName>
</protein>
<keyword evidence="2 4" id="KW-0328">Glycosyltransferase</keyword>
<dbReference type="EC" id="2.4.1.-" evidence="5"/>
<dbReference type="InterPro" id="IPR002213">
    <property type="entry name" value="UDP_glucos_trans"/>
</dbReference>
<comment type="similarity">
    <text evidence="1 4">Belongs to the UDP-glycosyltransferase family.</text>
</comment>
<evidence type="ECO:0000313" key="7">
    <source>
        <dbReference type="Proteomes" id="UP001157418"/>
    </source>
</evidence>
<organism evidence="6 7">
    <name type="scientific">Lactuca virosa</name>
    <dbReference type="NCBI Taxonomy" id="75947"/>
    <lineage>
        <taxon>Eukaryota</taxon>
        <taxon>Viridiplantae</taxon>
        <taxon>Streptophyta</taxon>
        <taxon>Embryophyta</taxon>
        <taxon>Tracheophyta</taxon>
        <taxon>Spermatophyta</taxon>
        <taxon>Magnoliopsida</taxon>
        <taxon>eudicotyledons</taxon>
        <taxon>Gunneridae</taxon>
        <taxon>Pentapetalae</taxon>
        <taxon>asterids</taxon>
        <taxon>campanulids</taxon>
        <taxon>Asterales</taxon>
        <taxon>Asteraceae</taxon>
        <taxon>Cichorioideae</taxon>
        <taxon>Cichorieae</taxon>
        <taxon>Lactucinae</taxon>
        <taxon>Lactuca</taxon>
    </lineage>
</organism>
<evidence type="ECO:0000256" key="4">
    <source>
        <dbReference type="RuleBase" id="RU003718"/>
    </source>
</evidence>
<evidence type="ECO:0000313" key="6">
    <source>
        <dbReference type="EMBL" id="CAH1419974.1"/>
    </source>
</evidence>
<dbReference type="SUPFAM" id="SSF53756">
    <property type="entry name" value="UDP-Glycosyltransferase/glycogen phosphorylase"/>
    <property type="match status" value="1"/>
</dbReference>
<comment type="caution">
    <text evidence="6">The sequence shown here is derived from an EMBL/GenBank/DDBJ whole genome shotgun (WGS) entry which is preliminary data.</text>
</comment>
<dbReference type="PANTHER" id="PTHR48048">
    <property type="entry name" value="GLYCOSYLTRANSFERASE"/>
    <property type="match status" value="1"/>
</dbReference>
<evidence type="ECO:0000256" key="5">
    <source>
        <dbReference type="RuleBase" id="RU362057"/>
    </source>
</evidence>
<accession>A0AAU9M7B2</accession>
<evidence type="ECO:0000256" key="2">
    <source>
        <dbReference type="ARBA" id="ARBA00022676"/>
    </source>
</evidence>
<dbReference type="CDD" id="cd03784">
    <property type="entry name" value="GT1_Gtf-like"/>
    <property type="match status" value="1"/>
</dbReference>
<keyword evidence="7" id="KW-1185">Reference proteome</keyword>
<dbReference type="Proteomes" id="UP001157418">
    <property type="component" value="Unassembled WGS sequence"/>
</dbReference>
<dbReference type="FunFam" id="3.40.50.2000:FF:000095">
    <property type="entry name" value="Glycosyltransferase"/>
    <property type="match status" value="1"/>
</dbReference>
<dbReference type="FunFam" id="3.40.50.2000:FF:000020">
    <property type="entry name" value="Glycosyltransferase"/>
    <property type="match status" value="1"/>
</dbReference>
<evidence type="ECO:0000256" key="1">
    <source>
        <dbReference type="ARBA" id="ARBA00009995"/>
    </source>
</evidence>
<dbReference type="InterPro" id="IPR035595">
    <property type="entry name" value="UDP_glycos_trans_CS"/>
</dbReference>
<dbReference type="EMBL" id="CAKMRJ010000704">
    <property type="protein sequence ID" value="CAH1419974.1"/>
    <property type="molecule type" value="Genomic_DNA"/>
</dbReference>
<dbReference type="PROSITE" id="PS00375">
    <property type="entry name" value="UDPGT"/>
    <property type="match status" value="1"/>
</dbReference>
<dbReference type="GO" id="GO:0035251">
    <property type="term" value="F:UDP-glucosyltransferase activity"/>
    <property type="evidence" value="ECO:0007669"/>
    <property type="project" value="InterPro"/>
</dbReference>